<comment type="caution">
    <text evidence="1">The sequence shown here is derived from an EMBL/GenBank/DDBJ whole genome shotgun (WGS) entry which is preliminary data.</text>
</comment>
<evidence type="ECO:0000313" key="2">
    <source>
        <dbReference type="Proteomes" id="UP001315278"/>
    </source>
</evidence>
<organism evidence="1 2">
    <name type="scientific">Bradyrhizobium jicamae</name>
    <dbReference type="NCBI Taxonomy" id="280332"/>
    <lineage>
        <taxon>Bacteria</taxon>
        <taxon>Pseudomonadati</taxon>
        <taxon>Pseudomonadota</taxon>
        <taxon>Alphaproteobacteria</taxon>
        <taxon>Hyphomicrobiales</taxon>
        <taxon>Nitrobacteraceae</taxon>
        <taxon>Bradyrhizobium</taxon>
    </lineage>
</organism>
<dbReference type="RefSeq" id="WP_212492050.1">
    <property type="nucleotide sequence ID" value="NZ_JAFCJH010000004.1"/>
</dbReference>
<keyword evidence="2" id="KW-1185">Reference proteome</keyword>
<gene>
    <name evidence="1" type="ORF">JQ615_06425</name>
</gene>
<name>A0ABS5FF97_9BRAD</name>
<dbReference type="EMBL" id="JAFCJH010000004">
    <property type="protein sequence ID" value="MBR0795016.1"/>
    <property type="molecule type" value="Genomic_DNA"/>
</dbReference>
<sequence>MAEIVSAHKAVDHAIKTLPTYRERKMLAGKLLDGLGIRSEEGAAAYAEALAWTREHVSSGKA</sequence>
<proteinExistence type="predicted"/>
<accession>A0ABS5FF97</accession>
<protein>
    <submittedName>
        <fullName evidence="1">Uncharacterized protein</fullName>
    </submittedName>
</protein>
<evidence type="ECO:0000313" key="1">
    <source>
        <dbReference type="EMBL" id="MBR0795016.1"/>
    </source>
</evidence>
<reference evidence="2" key="1">
    <citation type="journal article" date="2021" name="ISME J.">
        <title>Evolutionary origin and ecological implication of a unique nif island in free-living Bradyrhizobium lineages.</title>
        <authorList>
            <person name="Tao J."/>
        </authorList>
    </citation>
    <scope>NUCLEOTIDE SEQUENCE [LARGE SCALE GENOMIC DNA]</scope>
    <source>
        <strain evidence="2">SZCCT0434</strain>
    </source>
</reference>
<dbReference type="Proteomes" id="UP001315278">
    <property type="component" value="Unassembled WGS sequence"/>
</dbReference>